<dbReference type="STRING" id="105785.A0A2J7R4R8"/>
<dbReference type="InterPro" id="IPR008936">
    <property type="entry name" value="Rho_GTPase_activation_prot"/>
</dbReference>
<dbReference type="AlphaFoldDB" id="A0A2J7R4R8"/>
<dbReference type="SMART" id="SM00324">
    <property type="entry name" value="RhoGAP"/>
    <property type="match status" value="1"/>
</dbReference>
<organism evidence="3 4">
    <name type="scientific">Cryptotermes secundus</name>
    <dbReference type="NCBI Taxonomy" id="105785"/>
    <lineage>
        <taxon>Eukaryota</taxon>
        <taxon>Metazoa</taxon>
        <taxon>Ecdysozoa</taxon>
        <taxon>Arthropoda</taxon>
        <taxon>Hexapoda</taxon>
        <taxon>Insecta</taxon>
        <taxon>Pterygota</taxon>
        <taxon>Neoptera</taxon>
        <taxon>Polyneoptera</taxon>
        <taxon>Dictyoptera</taxon>
        <taxon>Blattodea</taxon>
        <taxon>Blattoidea</taxon>
        <taxon>Termitoidae</taxon>
        <taxon>Kalotermitidae</taxon>
        <taxon>Cryptotermitinae</taxon>
        <taxon>Cryptotermes</taxon>
    </lineage>
</organism>
<feature type="compositionally biased region" description="Basic residues" evidence="1">
    <location>
        <begin position="276"/>
        <end position="285"/>
    </location>
</feature>
<dbReference type="Pfam" id="PF00620">
    <property type="entry name" value="RhoGAP"/>
    <property type="match status" value="1"/>
</dbReference>
<dbReference type="EMBL" id="NEVH01007402">
    <property type="protein sequence ID" value="PNF35826.1"/>
    <property type="molecule type" value="Genomic_DNA"/>
</dbReference>
<dbReference type="PANTHER" id="PTHR15670:SF4">
    <property type="entry name" value="RHO GTPASE-ACTIVATING PROTEIN 11A"/>
    <property type="match status" value="1"/>
</dbReference>
<dbReference type="SUPFAM" id="SSF48350">
    <property type="entry name" value="GTPase activation domain, GAP"/>
    <property type="match status" value="1"/>
</dbReference>
<feature type="non-terminal residue" evidence="3">
    <location>
        <position position="417"/>
    </location>
</feature>
<sequence length="417" mass="46892">MFISDVEGSHKEELYNIIVHDLRHVGVKHRIKKSTNKHSQCSKHGNVEKAGIFRVPLHHLDHEIVLLNCGTAVEVPSFVARACSYIKQHIETEGIFRKAGSTSRQKELKAFLDSNKKFGPEHHVIDVANVLKMFFRELPEPLIPHAYHEVLLRCLLLRDKKTEGILLTCLLMPTAHINTLAYLMQFLQEVASHSETNKMNVKNLAIIVAPSVMPVEEKIVVYGTSRLTHHVEVVELLIRNAGKIGTLLENMFEKLAVNSSAPSLSNEEQDGDLSRQNKKRKKRRSGSITRMLNGLKKMVGKGTPEVDESHLITSTPDFSTPCVKSSKKRKAAEVTTAFSGKKRRDVLQTLPQSVALANIPYTPSRSMAHDLYVSSPVCSHPNPNRKSKSPQSTKHRHRRFFTPKLHTESGANKINCK</sequence>
<dbReference type="GO" id="GO:0005096">
    <property type="term" value="F:GTPase activator activity"/>
    <property type="evidence" value="ECO:0007669"/>
    <property type="project" value="TreeGrafter"/>
</dbReference>
<feature type="region of interest" description="Disordered" evidence="1">
    <location>
        <begin position="373"/>
        <end position="417"/>
    </location>
</feature>
<dbReference type="PANTHER" id="PTHR15670">
    <property type="entry name" value="RHO GTPASE ACTIVATING PROTEIN 11A"/>
    <property type="match status" value="1"/>
</dbReference>
<reference evidence="3 4" key="1">
    <citation type="submission" date="2017-12" db="EMBL/GenBank/DDBJ databases">
        <title>Hemimetabolous genomes reveal molecular basis of termite eusociality.</title>
        <authorList>
            <person name="Harrison M.C."/>
            <person name="Jongepier E."/>
            <person name="Robertson H.M."/>
            <person name="Arning N."/>
            <person name="Bitard-Feildel T."/>
            <person name="Chao H."/>
            <person name="Childers C.P."/>
            <person name="Dinh H."/>
            <person name="Doddapaneni H."/>
            <person name="Dugan S."/>
            <person name="Gowin J."/>
            <person name="Greiner C."/>
            <person name="Han Y."/>
            <person name="Hu H."/>
            <person name="Hughes D.S.T."/>
            <person name="Huylmans A.-K."/>
            <person name="Kemena C."/>
            <person name="Kremer L.P.M."/>
            <person name="Lee S.L."/>
            <person name="Lopez-Ezquerra A."/>
            <person name="Mallet L."/>
            <person name="Monroy-Kuhn J.M."/>
            <person name="Moser A."/>
            <person name="Murali S.C."/>
            <person name="Muzny D.M."/>
            <person name="Otani S."/>
            <person name="Piulachs M.-D."/>
            <person name="Poelchau M."/>
            <person name="Qu J."/>
            <person name="Schaub F."/>
            <person name="Wada-Katsumata A."/>
            <person name="Worley K.C."/>
            <person name="Xie Q."/>
            <person name="Ylla G."/>
            <person name="Poulsen M."/>
            <person name="Gibbs R.A."/>
            <person name="Schal C."/>
            <person name="Richards S."/>
            <person name="Belles X."/>
            <person name="Korb J."/>
            <person name="Bornberg-Bauer E."/>
        </authorList>
    </citation>
    <scope>NUCLEOTIDE SEQUENCE [LARGE SCALE GENOMIC DNA]</scope>
    <source>
        <tissue evidence="3">Whole body</tissue>
    </source>
</reference>
<dbReference type="OrthoDB" id="410651at2759"/>
<evidence type="ECO:0000256" key="1">
    <source>
        <dbReference type="SAM" id="MobiDB-lite"/>
    </source>
</evidence>
<evidence type="ECO:0000313" key="3">
    <source>
        <dbReference type="EMBL" id="PNF35826.1"/>
    </source>
</evidence>
<dbReference type="InterPro" id="IPR000198">
    <property type="entry name" value="RhoGAP_dom"/>
</dbReference>
<dbReference type="Gene3D" id="1.10.555.10">
    <property type="entry name" value="Rho GTPase activation protein"/>
    <property type="match status" value="1"/>
</dbReference>
<evidence type="ECO:0000259" key="2">
    <source>
        <dbReference type="PROSITE" id="PS50238"/>
    </source>
</evidence>
<dbReference type="PROSITE" id="PS50238">
    <property type="entry name" value="RHOGAP"/>
    <property type="match status" value="1"/>
</dbReference>
<dbReference type="InParanoid" id="A0A2J7R4R8"/>
<name>A0A2J7R4R8_9NEOP</name>
<comment type="caution">
    <text evidence="3">The sequence shown here is derived from an EMBL/GenBank/DDBJ whole genome shotgun (WGS) entry which is preliminary data.</text>
</comment>
<dbReference type="GO" id="GO:0007165">
    <property type="term" value="P:signal transduction"/>
    <property type="evidence" value="ECO:0007669"/>
    <property type="project" value="InterPro"/>
</dbReference>
<accession>A0A2J7R4R8</accession>
<feature type="domain" description="Rho-GAP" evidence="2">
    <location>
        <begin position="55"/>
        <end position="245"/>
    </location>
</feature>
<feature type="compositionally biased region" description="Basic residues" evidence="1">
    <location>
        <begin position="383"/>
        <end position="401"/>
    </location>
</feature>
<dbReference type="Proteomes" id="UP000235965">
    <property type="component" value="Unassembled WGS sequence"/>
</dbReference>
<keyword evidence="4" id="KW-1185">Reference proteome</keyword>
<gene>
    <name evidence="3" type="ORF">B7P43_G09416</name>
</gene>
<dbReference type="InterPro" id="IPR042869">
    <property type="entry name" value="ARHGAP11A/B"/>
</dbReference>
<protein>
    <recommendedName>
        <fullName evidence="2">Rho-GAP domain-containing protein</fullName>
    </recommendedName>
</protein>
<evidence type="ECO:0000313" key="4">
    <source>
        <dbReference type="Proteomes" id="UP000235965"/>
    </source>
</evidence>
<proteinExistence type="predicted"/>
<feature type="region of interest" description="Disordered" evidence="1">
    <location>
        <begin position="259"/>
        <end position="286"/>
    </location>
</feature>